<feature type="domain" description="Response regulatory" evidence="14">
    <location>
        <begin position="362"/>
        <end position="479"/>
    </location>
</feature>
<gene>
    <name evidence="15" type="ORF">GCM10011342_27130</name>
</gene>
<dbReference type="CDD" id="cd00082">
    <property type="entry name" value="HisKA"/>
    <property type="match status" value="1"/>
</dbReference>
<name>A0A8J2V6Q1_9PROT</name>
<feature type="domain" description="Histidine kinase" evidence="13">
    <location>
        <begin position="119"/>
        <end position="339"/>
    </location>
</feature>
<keyword evidence="8" id="KW-0902">Two-component regulatory system</keyword>
<dbReference type="EMBL" id="BMGH01000001">
    <property type="protein sequence ID" value="GGD16949.1"/>
    <property type="molecule type" value="Genomic_DNA"/>
</dbReference>
<accession>A0A8J2V6Q1</accession>
<evidence type="ECO:0000313" key="15">
    <source>
        <dbReference type="EMBL" id="GGD16949.1"/>
    </source>
</evidence>
<dbReference type="SMART" id="SM00388">
    <property type="entry name" value="HisKA"/>
    <property type="match status" value="1"/>
</dbReference>
<evidence type="ECO:0000256" key="6">
    <source>
        <dbReference type="ARBA" id="ARBA00022777"/>
    </source>
</evidence>
<dbReference type="InterPro" id="IPR036097">
    <property type="entry name" value="HisK_dim/P_sf"/>
</dbReference>
<organism evidence="15 16">
    <name type="scientific">Aquisalinus flavus</name>
    <dbReference type="NCBI Taxonomy" id="1526572"/>
    <lineage>
        <taxon>Bacteria</taxon>
        <taxon>Pseudomonadati</taxon>
        <taxon>Pseudomonadota</taxon>
        <taxon>Alphaproteobacteria</taxon>
        <taxon>Parvularculales</taxon>
        <taxon>Parvularculaceae</taxon>
        <taxon>Aquisalinus</taxon>
    </lineage>
</organism>
<evidence type="ECO:0000313" key="16">
    <source>
        <dbReference type="Proteomes" id="UP000613582"/>
    </source>
</evidence>
<feature type="modified residue" description="4-aspartylphosphate" evidence="11">
    <location>
        <position position="411"/>
    </location>
</feature>
<dbReference type="InterPro" id="IPR003594">
    <property type="entry name" value="HATPase_dom"/>
</dbReference>
<keyword evidence="4" id="KW-0808">Transferase</keyword>
<evidence type="ECO:0000256" key="7">
    <source>
        <dbReference type="ARBA" id="ARBA00022840"/>
    </source>
</evidence>
<dbReference type="Gene3D" id="1.10.287.130">
    <property type="match status" value="1"/>
</dbReference>
<dbReference type="CDD" id="cd16922">
    <property type="entry name" value="HATPase_EvgS-ArcB-TorS-like"/>
    <property type="match status" value="1"/>
</dbReference>
<comment type="subunit">
    <text evidence="9">At low DSF concentrations, interacts with RpfF.</text>
</comment>
<evidence type="ECO:0000256" key="11">
    <source>
        <dbReference type="PROSITE-ProRule" id="PRU00169"/>
    </source>
</evidence>
<keyword evidence="12" id="KW-1133">Transmembrane helix</keyword>
<dbReference type="PROSITE" id="PS50109">
    <property type="entry name" value="HIS_KIN"/>
    <property type="match status" value="1"/>
</dbReference>
<dbReference type="SMART" id="SM00448">
    <property type="entry name" value="REC"/>
    <property type="match status" value="1"/>
</dbReference>
<dbReference type="Proteomes" id="UP000613582">
    <property type="component" value="Unassembled WGS sequence"/>
</dbReference>
<dbReference type="SUPFAM" id="SSF52172">
    <property type="entry name" value="CheY-like"/>
    <property type="match status" value="1"/>
</dbReference>
<dbReference type="InterPro" id="IPR004358">
    <property type="entry name" value="Sig_transdc_His_kin-like_C"/>
</dbReference>
<dbReference type="FunFam" id="3.30.565.10:FF:000010">
    <property type="entry name" value="Sensor histidine kinase RcsC"/>
    <property type="match status" value="1"/>
</dbReference>
<feature type="transmembrane region" description="Helical" evidence="12">
    <location>
        <begin position="30"/>
        <end position="54"/>
    </location>
</feature>
<dbReference type="SUPFAM" id="SSF55874">
    <property type="entry name" value="ATPase domain of HSP90 chaperone/DNA topoisomerase II/histidine kinase"/>
    <property type="match status" value="1"/>
</dbReference>
<dbReference type="PANTHER" id="PTHR45339:SF1">
    <property type="entry name" value="HYBRID SIGNAL TRANSDUCTION HISTIDINE KINASE J"/>
    <property type="match status" value="1"/>
</dbReference>
<keyword evidence="5" id="KW-0547">Nucleotide-binding</keyword>
<keyword evidence="16" id="KW-1185">Reference proteome</keyword>
<dbReference type="CDD" id="cd17546">
    <property type="entry name" value="REC_hyHK_CKI1_RcsC-like"/>
    <property type="match status" value="1"/>
</dbReference>
<dbReference type="PROSITE" id="PS50110">
    <property type="entry name" value="RESPONSE_REGULATORY"/>
    <property type="match status" value="1"/>
</dbReference>
<dbReference type="GO" id="GO:0000155">
    <property type="term" value="F:phosphorelay sensor kinase activity"/>
    <property type="evidence" value="ECO:0007669"/>
    <property type="project" value="InterPro"/>
</dbReference>
<dbReference type="FunFam" id="1.10.287.130:FF:000002">
    <property type="entry name" value="Two-component osmosensing histidine kinase"/>
    <property type="match status" value="1"/>
</dbReference>
<dbReference type="Gene3D" id="3.40.50.2300">
    <property type="match status" value="1"/>
</dbReference>
<feature type="transmembrane region" description="Helical" evidence="12">
    <location>
        <begin position="66"/>
        <end position="89"/>
    </location>
</feature>
<keyword evidence="3 11" id="KW-0597">Phosphoprotein</keyword>
<dbReference type="Pfam" id="PF00072">
    <property type="entry name" value="Response_reg"/>
    <property type="match status" value="1"/>
</dbReference>
<dbReference type="Pfam" id="PF00512">
    <property type="entry name" value="HisKA"/>
    <property type="match status" value="1"/>
</dbReference>
<evidence type="ECO:0000256" key="10">
    <source>
        <dbReference type="ARBA" id="ARBA00068150"/>
    </source>
</evidence>
<dbReference type="AlphaFoldDB" id="A0A8J2V6Q1"/>
<dbReference type="SUPFAM" id="SSF47384">
    <property type="entry name" value="Homodimeric domain of signal transducing histidine kinase"/>
    <property type="match status" value="1"/>
</dbReference>
<evidence type="ECO:0000256" key="12">
    <source>
        <dbReference type="SAM" id="Phobius"/>
    </source>
</evidence>
<evidence type="ECO:0000256" key="9">
    <source>
        <dbReference type="ARBA" id="ARBA00064003"/>
    </source>
</evidence>
<reference evidence="15" key="2">
    <citation type="submission" date="2020-09" db="EMBL/GenBank/DDBJ databases">
        <authorList>
            <person name="Sun Q."/>
            <person name="Zhou Y."/>
        </authorList>
    </citation>
    <scope>NUCLEOTIDE SEQUENCE</scope>
    <source>
        <strain evidence="15">CGMCC 1.12921</strain>
    </source>
</reference>
<evidence type="ECO:0000256" key="4">
    <source>
        <dbReference type="ARBA" id="ARBA00022679"/>
    </source>
</evidence>
<evidence type="ECO:0000259" key="13">
    <source>
        <dbReference type="PROSITE" id="PS50109"/>
    </source>
</evidence>
<evidence type="ECO:0000256" key="5">
    <source>
        <dbReference type="ARBA" id="ARBA00022741"/>
    </source>
</evidence>
<dbReference type="SMART" id="SM00387">
    <property type="entry name" value="HATPase_c"/>
    <property type="match status" value="1"/>
</dbReference>
<keyword evidence="7" id="KW-0067">ATP-binding</keyword>
<keyword evidence="6" id="KW-0418">Kinase</keyword>
<sequence length="502" mass="53610">MPKTLFRNVGNAVRSASRHDDQSGSLRRTIILLVLAVAGAVLTSYLAVLFYSAFLWQSPPARIGQILLIAATSCFLTGLPLILYCGMIVRSLQKTRLELAAAAREAEQASIAKTAFLANMSHEIRTPLNGVLGMAQALQMSELAPESRDLVTIIEDSGSTLMTILNDILDLSKIEAGKLDIAPDRNSPAKTLTRVCRLFSDVAARKGIALHLDISESLPQEAMFDAVRVSQCLSNLVSNAIKFTATGSVTIRANAVPQDDSWLIDIAVIDTGIGIDTANMSRLFAAFEQADNSISRDYGGTGLGLAISRQLARMMGGDVSATSQPGAGSCFRLTFTAGRCETLKQPQADESGKAVASLAGRHILVADDIAVNRQILRLFLAPLGAAITECENGRDVLQALGAERFDLLLIDLHMPVMNGFDAIATLRSAHPDLGDLPILTLTADAMEDVSRRLDTLGVAGTILKPFNRDHLLAEISRVLQPAPDRESASSRAGMTQAAVLHG</sequence>
<evidence type="ECO:0000256" key="2">
    <source>
        <dbReference type="ARBA" id="ARBA00012438"/>
    </source>
</evidence>
<dbReference type="Pfam" id="PF02518">
    <property type="entry name" value="HATPase_c"/>
    <property type="match status" value="1"/>
</dbReference>
<dbReference type="GO" id="GO:0005524">
    <property type="term" value="F:ATP binding"/>
    <property type="evidence" value="ECO:0007669"/>
    <property type="project" value="UniProtKB-KW"/>
</dbReference>
<reference evidence="15" key="1">
    <citation type="journal article" date="2014" name="Int. J. Syst. Evol. Microbiol.">
        <title>Complete genome sequence of Corynebacterium casei LMG S-19264T (=DSM 44701T), isolated from a smear-ripened cheese.</title>
        <authorList>
            <consortium name="US DOE Joint Genome Institute (JGI-PGF)"/>
            <person name="Walter F."/>
            <person name="Albersmeier A."/>
            <person name="Kalinowski J."/>
            <person name="Ruckert C."/>
        </authorList>
    </citation>
    <scope>NUCLEOTIDE SEQUENCE</scope>
    <source>
        <strain evidence="15">CGMCC 1.12921</strain>
    </source>
</reference>
<dbReference type="InterPro" id="IPR005467">
    <property type="entry name" value="His_kinase_dom"/>
</dbReference>
<dbReference type="InterPro" id="IPR036890">
    <property type="entry name" value="HATPase_C_sf"/>
</dbReference>
<dbReference type="InterPro" id="IPR003661">
    <property type="entry name" value="HisK_dim/P_dom"/>
</dbReference>
<keyword evidence="12" id="KW-0812">Transmembrane</keyword>
<evidence type="ECO:0000256" key="8">
    <source>
        <dbReference type="ARBA" id="ARBA00023012"/>
    </source>
</evidence>
<comment type="catalytic activity">
    <reaction evidence="1">
        <text>ATP + protein L-histidine = ADP + protein N-phospho-L-histidine.</text>
        <dbReference type="EC" id="2.7.13.3"/>
    </reaction>
</comment>
<dbReference type="RefSeq" id="WP_188157897.1">
    <property type="nucleotide sequence ID" value="NZ_BMGH01000001.1"/>
</dbReference>
<dbReference type="PRINTS" id="PR00344">
    <property type="entry name" value="BCTRLSENSOR"/>
</dbReference>
<evidence type="ECO:0000256" key="3">
    <source>
        <dbReference type="ARBA" id="ARBA00022553"/>
    </source>
</evidence>
<keyword evidence="12" id="KW-0472">Membrane</keyword>
<protein>
    <recommendedName>
        <fullName evidence="10">Sensory/regulatory protein RpfC</fullName>
        <ecNumber evidence="2">2.7.13.3</ecNumber>
    </recommendedName>
</protein>
<dbReference type="Gene3D" id="3.30.565.10">
    <property type="entry name" value="Histidine kinase-like ATPase, C-terminal domain"/>
    <property type="match status" value="1"/>
</dbReference>
<dbReference type="InterPro" id="IPR001789">
    <property type="entry name" value="Sig_transdc_resp-reg_receiver"/>
</dbReference>
<dbReference type="PANTHER" id="PTHR45339">
    <property type="entry name" value="HYBRID SIGNAL TRANSDUCTION HISTIDINE KINASE J"/>
    <property type="match status" value="1"/>
</dbReference>
<evidence type="ECO:0000256" key="1">
    <source>
        <dbReference type="ARBA" id="ARBA00000085"/>
    </source>
</evidence>
<proteinExistence type="predicted"/>
<comment type="caution">
    <text evidence="15">The sequence shown here is derived from an EMBL/GenBank/DDBJ whole genome shotgun (WGS) entry which is preliminary data.</text>
</comment>
<dbReference type="EC" id="2.7.13.3" evidence="2"/>
<evidence type="ECO:0000259" key="14">
    <source>
        <dbReference type="PROSITE" id="PS50110"/>
    </source>
</evidence>
<dbReference type="InterPro" id="IPR011006">
    <property type="entry name" value="CheY-like_superfamily"/>
</dbReference>